<dbReference type="Pfam" id="PF00096">
    <property type="entry name" value="zf-C2H2"/>
    <property type="match status" value="1"/>
</dbReference>
<dbReference type="EMBL" id="JAUTDP010000009">
    <property type="protein sequence ID" value="KAK3396664.1"/>
    <property type="molecule type" value="Genomic_DNA"/>
</dbReference>
<protein>
    <recommendedName>
        <fullName evidence="6">C2H2-type domain-containing protein</fullName>
    </recommendedName>
</protein>
<dbReference type="InterPro" id="IPR050329">
    <property type="entry name" value="GLI_C2H2-zinc-finger"/>
</dbReference>
<name>A0AAE0PB26_SORBR</name>
<evidence type="ECO:0000256" key="2">
    <source>
        <dbReference type="ARBA" id="ARBA00022737"/>
    </source>
</evidence>
<accession>A0AAE0PB26</accession>
<dbReference type="AlphaFoldDB" id="A0AAE0PB26"/>
<dbReference type="InterPro" id="IPR036236">
    <property type="entry name" value="Znf_C2H2_sf"/>
</dbReference>
<dbReference type="Proteomes" id="UP001281003">
    <property type="component" value="Unassembled WGS sequence"/>
</dbReference>
<evidence type="ECO:0000313" key="8">
    <source>
        <dbReference type="Proteomes" id="UP001281003"/>
    </source>
</evidence>
<evidence type="ECO:0000256" key="3">
    <source>
        <dbReference type="ARBA" id="ARBA00022771"/>
    </source>
</evidence>
<evidence type="ECO:0000256" key="5">
    <source>
        <dbReference type="PROSITE-ProRule" id="PRU00042"/>
    </source>
</evidence>
<dbReference type="GO" id="GO:0045944">
    <property type="term" value="P:positive regulation of transcription by RNA polymerase II"/>
    <property type="evidence" value="ECO:0007669"/>
    <property type="project" value="UniProtKB-ARBA"/>
</dbReference>
<dbReference type="GO" id="GO:0000978">
    <property type="term" value="F:RNA polymerase II cis-regulatory region sequence-specific DNA binding"/>
    <property type="evidence" value="ECO:0007669"/>
    <property type="project" value="TreeGrafter"/>
</dbReference>
<gene>
    <name evidence="7" type="ORF">B0T20DRAFT_481638</name>
</gene>
<reference evidence="7" key="1">
    <citation type="journal article" date="2023" name="Mol. Phylogenet. Evol.">
        <title>Genome-scale phylogeny and comparative genomics of the fungal order Sordariales.</title>
        <authorList>
            <person name="Hensen N."/>
            <person name="Bonometti L."/>
            <person name="Westerberg I."/>
            <person name="Brannstrom I.O."/>
            <person name="Guillou S."/>
            <person name="Cros-Aarteil S."/>
            <person name="Calhoun S."/>
            <person name="Haridas S."/>
            <person name="Kuo A."/>
            <person name="Mondo S."/>
            <person name="Pangilinan J."/>
            <person name="Riley R."/>
            <person name="LaButti K."/>
            <person name="Andreopoulos B."/>
            <person name="Lipzen A."/>
            <person name="Chen C."/>
            <person name="Yan M."/>
            <person name="Daum C."/>
            <person name="Ng V."/>
            <person name="Clum A."/>
            <person name="Steindorff A."/>
            <person name="Ohm R.A."/>
            <person name="Martin F."/>
            <person name="Silar P."/>
            <person name="Natvig D.O."/>
            <person name="Lalanne C."/>
            <person name="Gautier V."/>
            <person name="Ament-Velasquez S.L."/>
            <person name="Kruys A."/>
            <person name="Hutchinson M.I."/>
            <person name="Powell A.J."/>
            <person name="Barry K."/>
            <person name="Miller A.N."/>
            <person name="Grigoriev I.V."/>
            <person name="Debuchy R."/>
            <person name="Gladieux P."/>
            <person name="Hiltunen Thoren M."/>
            <person name="Johannesson H."/>
        </authorList>
    </citation>
    <scope>NUCLEOTIDE SEQUENCE</scope>
    <source>
        <strain evidence="7">FGSC 1904</strain>
    </source>
</reference>
<dbReference type="PANTHER" id="PTHR19818:SF139">
    <property type="entry name" value="PAIR-RULE PROTEIN ODD-PAIRED"/>
    <property type="match status" value="1"/>
</dbReference>
<keyword evidence="8" id="KW-1185">Reference proteome</keyword>
<dbReference type="PROSITE" id="PS00028">
    <property type="entry name" value="ZINC_FINGER_C2H2_1"/>
    <property type="match status" value="1"/>
</dbReference>
<keyword evidence="2" id="KW-0677">Repeat</keyword>
<dbReference type="GO" id="GO:0000981">
    <property type="term" value="F:DNA-binding transcription factor activity, RNA polymerase II-specific"/>
    <property type="evidence" value="ECO:0007669"/>
    <property type="project" value="TreeGrafter"/>
</dbReference>
<dbReference type="PANTHER" id="PTHR19818">
    <property type="entry name" value="ZINC FINGER PROTEIN ZIC AND GLI"/>
    <property type="match status" value="1"/>
</dbReference>
<reference evidence="7" key="2">
    <citation type="submission" date="2023-07" db="EMBL/GenBank/DDBJ databases">
        <authorList>
            <consortium name="Lawrence Berkeley National Laboratory"/>
            <person name="Haridas S."/>
            <person name="Hensen N."/>
            <person name="Bonometti L."/>
            <person name="Westerberg I."/>
            <person name="Brannstrom I.O."/>
            <person name="Guillou S."/>
            <person name="Cros-Aarteil S."/>
            <person name="Calhoun S."/>
            <person name="Kuo A."/>
            <person name="Mondo S."/>
            <person name="Pangilinan J."/>
            <person name="Riley R."/>
            <person name="LaButti K."/>
            <person name="Andreopoulos B."/>
            <person name="Lipzen A."/>
            <person name="Chen C."/>
            <person name="Yanf M."/>
            <person name="Daum C."/>
            <person name="Ng V."/>
            <person name="Clum A."/>
            <person name="Steindorff A."/>
            <person name="Ohm R."/>
            <person name="Martin F."/>
            <person name="Silar P."/>
            <person name="Natvig D."/>
            <person name="Lalanne C."/>
            <person name="Gautier V."/>
            <person name="Ament-velasquez S.L."/>
            <person name="Kruys A."/>
            <person name="Hutchinson M.I."/>
            <person name="Powell A.J."/>
            <person name="Barry K."/>
            <person name="Miller A.N."/>
            <person name="Grigoriev I.V."/>
            <person name="Debuchy R."/>
            <person name="Gladieux P."/>
            <person name="Thoren M.H."/>
            <person name="Johannesson H."/>
        </authorList>
    </citation>
    <scope>NUCLEOTIDE SEQUENCE</scope>
    <source>
        <strain evidence="7">FGSC 1904</strain>
    </source>
</reference>
<dbReference type="SUPFAM" id="SSF57667">
    <property type="entry name" value="beta-beta-alpha zinc fingers"/>
    <property type="match status" value="1"/>
</dbReference>
<keyword evidence="3 5" id="KW-0863">Zinc-finger</keyword>
<evidence type="ECO:0000259" key="6">
    <source>
        <dbReference type="PROSITE" id="PS50157"/>
    </source>
</evidence>
<dbReference type="InterPro" id="IPR013087">
    <property type="entry name" value="Znf_C2H2_type"/>
</dbReference>
<evidence type="ECO:0000256" key="4">
    <source>
        <dbReference type="ARBA" id="ARBA00022833"/>
    </source>
</evidence>
<dbReference type="SMART" id="SM00355">
    <property type="entry name" value="ZnF_C2H2"/>
    <property type="match status" value="1"/>
</dbReference>
<evidence type="ECO:0000256" key="1">
    <source>
        <dbReference type="ARBA" id="ARBA00022723"/>
    </source>
</evidence>
<organism evidence="7 8">
    <name type="scientific">Sordaria brevicollis</name>
    <dbReference type="NCBI Taxonomy" id="83679"/>
    <lineage>
        <taxon>Eukaryota</taxon>
        <taxon>Fungi</taxon>
        <taxon>Dikarya</taxon>
        <taxon>Ascomycota</taxon>
        <taxon>Pezizomycotina</taxon>
        <taxon>Sordariomycetes</taxon>
        <taxon>Sordariomycetidae</taxon>
        <taxon>Sordariales</taxon>
        <taxon>Sordariaceae</taxon>
        <taxon>Sordaria</taxon>
    </lineage>
</organism>
<dbReference type="GO" id="GO:0008270">
    <property type="term" value="F:zinc ion binding"/>
    <property type="evidence" value="ECO:0007669"/>
    <property type="project" value="UniProtKB-KW"/>
</dbReference>
<keyword evidence="1" id="KW-0479">Metal-binding</keyword>
<keyword evidence="4" id="KW-0862">Zinc</keyword>
<dbReference type="GO" id="GO:0005634">
    <property type="term" value="C:nucleus"/>
    <property type="evidence" value="ECO:0007669"/>
    <property type="project" value="UniProtKB-ARBA"/>
</dbReference>
<evidence type="ECO:0000313" key="7">
    <source>
        <dbReference type="EMBL" id="KAK3396664.1"/>
    </source>
</evidence>
<comment type="caution">
    <text evidence="7">The sequence shown here is derived from an EMBL/GenBank/DDBJ whole genome shotgun (WGS) entry which is preliminary data.</text>
</comment>
<dbReference type="PROSITE" id="PS50157">
    <property type="entry name" value="ZINC_FINGER_C2H2_2"/>
    <property type="match status" value="1"/>
</dbReference>
<proteinExistence type="predicted"/>
<sequence length="121" mass="13351">MARYTYNSQALPDAPARYDPNASQLYTIALGNSSIIAAENTANHTASLIRLASKSHVDRDAWNRRPHGPHVCDEKGCGKAFKRAYDLTQHKQQVHSDERLHVCDEKGCGKAFKRAGAAYPA</sequence>
<feature type="domain" description="C2H2-type" evidence="6">
    <location>
        <begin position="70"/>
        <end position="100"/>
    </location>
</feature>
<dbReference type="Gene3D" id="3.30.160.60">
    <property type="entry name" value="Classic Zinc Finger"/>
    <property type="match status" value="1"/>
</dbReference>